<dbReference type="Gene3D" id="1.10.10.10">
    <property type="entry name" value="Winged helix-like DNA-binding domain superfamily/Winged helix DNA-binding domain"/>
    <property type="match status" value="1"/>
</dbReference>
<protein>
    <recommendedName>
        <fullName evidence="3">MarR family transcriptional regulator</fullName>
    </recommendedName>
</protein>
<dbReference type="Proteomes" id="UP001500420">
    <property type="component" value="Unassembled WGS sequence"/>
</dbReference>
<organism evidence="1 2">
    <name type="scientific">Natronoarchaeum mannanilyticum</name>
    <dbReference type="NCBI Taxonomy" id="926360"/>
    <lineage>
        <taxon>Archaea</taxon>
        <taxon>Methanobacteriati</taxon>
        <taxon>Methanobacteriota</taxon>
        <taxon>Stenosarchaea group</taxon>
        <taxon>Halobacteria</taxon>
        <taxon>Halobacteriales</taxon>
        <taxon>Natronoarchaeaceae</taxon>
    </lineage>
</organism>
<proteinExistence type="predicted"/>
<evidence type="ECO:0000313" key="1">
    <source>
        <dbReference type="EMBL" id="GAA0673509.1"/>
    </source>
</evidence>
<comment type="caution">
    <text evidence="1">The sequence shown here is derived from an EMBL/GenBank/DDBJ whole genome shotgun (WGS) entry which is preliminary data.</text>
</comment>
<sequence>MSLATSVQETRTGSLPESIESPTAKLVYLALDANGTATVDELRETLDLQKLVLFETLGTLESKGLVAADGRYYLTT</sequence>
<dbReference type="InterPro" id="IPR036390">
    <property type="entry name" value="WH_DNA-bd_sf"/>
</dbReference>
<dbReference type="AlphaFoldDB" id="A0AAV3TAK1"/>
<gene>
    <name evidence="1" type="ORF">GCM10009020_20690</name>
</gene>
<dbReference type="EMBL" id="BAAADV010000003">
    <property type="protein sequence ID" value="GAA0673509.1"/>
    <property type="molecule type" value="Genomic_DNA"/>
</dbReference>
<dbReference type="RefSeq" id="WP_343773927.1">
    <property type="nucleotide sequence ID" value="NZ_BAAADV010000003.1"/>
</dbReference>
<accession>A0AAV3TAK1</accession>
<evidence type="ECO:0008006" key="3">
    <source>
        <dbReference type="Google" id="ProtNLM"/>
    </source>
</evidence>
<dbReference type="InterPro" id="IPR036388">
    <property type="entry name" value="WH-like_DNA-bd_sf"/>
</dbReference>
<dbReference type="SUPFAM" id="SSF46785">
    <property type="entry name" value="Winged helix' DNA-binding domain"/>
    <property type="match status" value="1"/>
</dbReference>
<reference evidence="1 2" key="1">
    <citation type="journal article" date="2019" name="Int. J. Syst. Evol. Microbiol.">
        <title>The Global Catalogue of Microorganisms (GCM) 10K type strain sequencing project: providing services to taxonomists for standard genome sequencing and annotation.</title>
        <authorList>
            <consortium name="The Broad Institute Genomics Platform"/>
            <consortium name="The Broad Institute Genome Sequencing Center for Infectious Disease"/>
            <person name="Wu L."/>
            <person name="Ma J."/>
        </authorList>
    </citation>
    <scope>NUCLEOTIDE SEQUENCE [LARGE SCALE GENOMIC DNA]</scope>
    <source>
        <strain evidence="1 2">JCM 16328</strain>
    </source>
</reference>
<keyword evidence="2" id="KW-1185">Reference proteome</keyword>
<name>A0AAV3TAK1_9EURY</name>
<evidence type="ECO:0000313" key="2">
    <source>
        <dbReference type="Proteomes" id="UP001500420"/>
    </source>
</evidence>